<dbReference type="EMBL" id="CBTY010000011">
    <property type="protein sequence ID" value="CDI06650.1"/>
    <property type="molecule type" value="Genomic_DNA"/>
</dbReference>
<reference evidence="1 2" key="1">
    <citation type="journal article" date="2013" name="PLoS ONE">
        <title>Enrichment and Genome Sequence of the Group I.1a Ammonia-Oxidizing Archaeon ?Ca. Nitrosotenuis uzonensis? Representing a Clade Globally.</title>
        <authorList>
            <person name="Lebedeva E.V."/>
            <person name="Hatzenpichler R."/>
            <person name="Pelletier E."/>
            <person name="Schuster N."/>
            <person name="Hauzmayer S."/>
            <person name="Bulaev A."/>
            <person name="Grigor'eva N.V."/>
            <person name="Galushko A."/>
            <person name="Schmid M."/>
            <person name="Palatinszky M."/>
            <person name="Le Paslier D."/>
            <person name="Daims H."/>
            <person name="Wagner M."/>
        </authorList>
    </citation>
    <scope>NUCLEOTIDE SEQUENCE [LARGE SCALE GENOMIC DNA]</scope>
    <source>
        <strain evidence="1 2">N4</strain>
    </source>
</reference>
<gene>
    <name evidence="1" type="ORF">NITUZ_60177</name>
</gene>
<proteinExistence type="predicted"/>
<accession>V6AVP6</accession>
<dbReference type="Proteomes" id="UP000018159">
    <property type="component" value="Unassembled WGS sequence"/>
</dbReference>
<evidence type="ECO:0000313" key="1">
    <source>
        <dbReference type="EMBL" id="CDI06650.1"/>
    </source>
</evidence>
<evidence type="ECO:0000313" key="2">
    <source>
        <dbReference type="Proteomes" id="UP000018159"/>
    </source>
</evidence>
<organism evidence="1 2">
    <name type="scientific">Candidatus Nitrosotenuis uzonensis</name>
    <dbReference type="NCBI Taxonomy" id="1407055"/>
    <lineage>
        <taxon>Archaea</taxon>
        <taxon>Nitrososphaerota</taxon>
        <taxon>Candidatus Nitrosotenuis</taxon>
    </lineage>
</organism>
<protein>
    <submittedName>
        <fullName evidence="1">Uncharacterized protein</fullName>
    </submittedName>
</protein>
<dbReference type="AlphaFoldDB" id="V6AVP6"/>
<sequence>MHTQGTFALKQLLIAISVLAIFSIGTTNKSFAELDTSKLSIIQNCEKIYPDLDKLGREKFQQRHLYNKDLRSCLKLYNDIAWGSTDPDRLERLASALDAPLVTKIIRDRTSESEGIPKWIKDDATRWYQGKERDNILSYGIRHMINSNIIPVQQILSHSITCSDMICLTYNDYMTYSISETNKETVVVKHTVQQVSSSLLIVSDQITKKAKSTEFFQINKEGLVQETQKCCIYYQFAHKVPLEVGSKVNSIKELTVTHEILFRYKDIQRPAFIAKDSTGYYQEVIDKETGIVLFSKNQDNIRKVTKTATLTDTNAFSKNIRIEYEDMKIPPWFRNTVKWWSQGQISDTEYILSLSYMIKNNILRI</sequence>
<name>V6AVP6_9ARCH</name>
<dbReference type="STRING" id="1407055.NITUZ_60177"/>
<comment type="caution">
    <text evidence="1">The sequence shown here is derived from an EMBL/GenBank/DDBJ whole genome shotgun (WGS) entry which is preliminary data.</text>
</comment>
<keyword evidence="2" id="KW-1185">Reference proteome</keyword>